<evidence type="ECO:0000256" key="3">
    <source>
        <dbReference type="ARBA" id="ARBA00022741"/>
    </source>
</evidence>
<name>A0A9W7SYK9_9PEZI</name>
<dbReference type="PROSITE" id="PS50011">
    <property type="entry name" value="PROTEIN_KINASE_DOM"/>
    <property type="match status" value="1"/>
</dbReference>
<evidence type="ECO:0000256" key="6">
    <source>
        <dbReference type="PROSITE-ProRule" id="PRU10141"/>
    </source>
</evidence>
<feature type="non-terminal residue" evidence="8">
    <location>
        <position position="1"/>
    </location>
</feature>
<dbReference type="EMBL" id="RIBY02000524">
    <property type="protein sequence ID" value="KAH9841232.1"/>
    <property type="molecule type" value="Genomic_DNA"/>
</dbReference>
<keyword evidence="3 6" id="KW-0547">Nucleotide-binding</keyword>
<evidence type="ECO:0000313" key="9">
    <source>
        <dbReference type="Proteomes" id="UP001138500"/>
    </source>
</evidence>
<dbReference type="AlphaFoldDB" id="A0A9W7SYK9"/>
<dbReference type="InterPro" id="IPR011009">
    <property type="entry name" value="Kinase-like_dom_sf"/>
</dbReference>
<sequence length="398" mass="45423">KQLDLIISCIKCSSPSRAPHHLKQCFTTSSPSNAQPIDEQTLPRDRQRQYCPIRIGQRLVDRYKIVAKVGFGAYSTVWLARDERQAPTMSADYAAIKILVQDERANSPVTNELNVLRKLKECPSDHFAASVARLPSQFFEVEGPSGRRHHCIAAAPRGCSLWDLQDVFPERRMPHQLVANMVRGLLGYVTSQNVLRDLFNDEPFAIVEREEAAEPSVPVMDGDYPVYPSRRVLRRMSDLVGTPCLTDFGSARRASLAQTDWCMPDTHRAPEVLMGVPWGCQVDVWSNDIMYVLPVAVAQYISVLGPPPMWMVQESRNPHIRALFDDQGKHFMLRSKRRWSCEEPIPEFSLNEWVTAIPKGQDKEEFLRFIHRILVWEGLERATSTDLFAEEWTTSGFR</sequence>
<evidence type="ECO:0000313" key="8">
    <source>
        <dbReference type="EMBL" id="KAH9841232.1"/>
    </source>
</evidence>
<evidence type="ECO:0000256" key="1">
    <source>
        <dbReference type="ARBA" id="ARBA00022527"/>
    </source>
</evidence>
<protein>
    <submittedName>
        <fullName evidence="8">Protein kinase</fullName>
    </submittedName>
</protein>
<proteinExistence type="predicted"/>
<accession>A0A9W7SYK9</accession>
<dbReference type="GO" id="GO:0005634">
    <property type="term" value="C:nucleus"/>
    <property type="evidence" value="ECO:0007669"/>
    <property type="project" value="TreeGrafter"/>
</dbReference>
<dbReference type="PANTHER" id="PTHR45646">
    <property type="entry name" value="SERINE/THREONINE-PROTEIN KINASE DOA-RELATED"/>
    <property type="match status" value="1"/>
</dbReference>
<dbReference type="PANTHER" id="PTHR45646:SF11">
    <property type="entry name" value="SERINE_THREONINE-PROTEIN KINASE DOA"/>
    <property type="match status" value="1"/>
</dbReference>
<keyword evidence="4 8" id="KW-0418">Kinase</keyword>
<dbReference type="InterPro" id="IPR000719">
    <property type="entry name" value="Prot_kinase_dom"/>
</dbReference>
<gene>
    <name evidence="8" type="ORF">Tdes44962_MAKER07844</name>
</gene>
<dbReference type="GO" id="GO:0004674">
    <property type="term" value="F:protein serine/threonine kinase activity"/>
    <property type="evidence" value="ECO:0007669"/>
    <property type="project" value="UniProtKB-KW"/>
</dbReference>
<evidence type="ECO:0000256" key="2">
    <source>
        <dbReference type="ARBA" id="ARBA00022679"/>
    </source>
</evidence>
<dbReference type="SUPFAM" id="SSF56112">
    <property type="entry name" value="Protein kinase-like (PK-like)"/>
    <property type="match status" value="1"/>
</dbReference>
<keyword evidence="9" id="KW-1185">Reference proteome</keyword>
<comment type="caution">
    <text evidence="8">The sequence shown here is derived from an EMBL/GenBank/DDBJ whole genome shotgun (WGS) entry which is preliminary data.</text>
</comment>
<dbReference type="Proteomes" id="UP001138500">
    <property type="component" value="Unassembled WGS sequence"/>
</dbReference>
<dbReference type="GO" id="GO:0043484">
    <property type="term" value="P:regulation of RNA splicing"/>
    <property type="evidence" value="ECO:0007669"/>
    <property type="project" value="TreeGrafter"/>
</dbReference>
<dbReference type="InterPro" id="IPR051175">
    <property type="entry name" value="CLK_kinases"/>
</dbReference>
<dbReference type="OrthoDB" id="5979581at2759"/>
<dbReference type="Gene3D" id="3.30.200.20">
    <property type="entry name" value="Phosphorylase Kinase, domain 1"/>
    <property type="match status" value="1"/>
</dbReference>
<dbReference type="InterPro" id="IPR017441">
    <property type="entry name" value="Protein_kinase_ATP_BS"/>
</dbReference>
<keyword evidence="1" id="KW-0723">Serine/threonine-protein kinase</keyword>
<dbReference type="SMART" id="SM00220">
    <property type="entry name" value="S_TKc"/>
    <property type="match status" value="1"/>
</dbReference>
<reference evidence="8 9" key="1">
    <citation type="journal article" date="2018" name="IMA Fungus">
        <title>IMA Genome-F 10: Nine draft genome sequences of Claviceps purpurea s.lat., including C. arundinis, C. humidiphila, and C. cf. spartinae, pseudomolecules for the pitch canker pathogen Fusarium circinatum, draft genome of Davidsoniella eucalypti, Grosmannia galeiformis, Quambalaria eucalypti, and Teratosphaeria destructans.</title>
        <authorList>
            <person name="Wingfield B.D."/>
            <person name="Liu M."/>
            <person name="Nguyen H.D."/>
            <person name="Lane F.A."/>
            <person name="Morgan S.W."/>
            <person name="De Vos L."/>
            <person name="Wilken P.M."/>
            <person name="Duong T.A."/>
            <person name="Aylward J."/>
            <person name="Coetzee M.P."/>
            <person name="Dadej K."/>
            <person name="De Beer Z.W."/>
            <person name="Findlay W."/>
            <person name="Havenga M."/>
            <person name="Kolarik M."/>
            <person name="Menzies J.G."/>
            <person name="Naidoo K."/>
            <person name="Pochopski O."/>
            <person name="Shoukouhi P."/>
            <person name="Santana Q.C."/>
            <person name="Seifert K.A."/>
            <person name="Soal N."/>
            <person name="Steenkamp E.T."/>
            <person name="Tatham C.T."/>
            <person name="van der Nest M.A."/>
            <person name="Wingfield M.J."/>
        </authorList>
    </citation>
    <scope>NUCLEOTIDE SEQUENCE [LARGE SCALE GENOMIC DNA]</scope>
    <source>
        <strain evidence="8">CMW44962</strain>
    </source>
</reference>
<dbReference type="PROSITE" id="PS00107">
    <property type="entry name" value="PROTEIN_KINASE_ATP"/>
    <property type="match status" value="1"/>
</dbReference>
<feature type="binding site" evidence="6">
    <location>
        <position position="97"/>
    </location>
    <ligand>
        <name>ATP</name>
        <dbReference type="ChEBI" id="CHEBI:30616"/>
    </ligand>
</feature>
<keyword evidence="2" id="KW-0808">Transferase</keyword>
<keyword evidence="5 6" id="KW-0067">ATP-binding</keyword>
<organism evidence="8 9">
    <name type="scientific">Teratosphaeria destructans</name>
    <dbReference type="NCBI Taxonomy" id="418781"/>
    <lineage>
        <taxon>Eukaryota</taxon>
        <taxon>Fungi</taxon>
        <taxon>Dikarya</taxon>
        <taxon>Ascomycota</taxon>
        <taxon>Pezizomycotina</taxon>
        <taxon>Dothideomycetes</taxon>
        <taxon>Dothideomycetidae</taxon>
        <taxon>Mycosphaerellales</taxon>
        <taxon>Teratosphaeriaceae</taxon>
        <taxon>Teratosphaeria</taxon>
    </lineage>
</organism>
<feature type="domain" description="Protein kinase" evidence="7">
    <location>
        <begin position="63"/>
        <end position="393"/>
    </location>
</feature>
<dbReference type="Gene3D" id="1.10.510.10">
    <property type="entry name" value="Transferase(Phosphotransferase) domain 1"/>
    <property type="match status" value="1"/>
</dbReference>
<reference evidence="8 9" key="2">
    <citation type="journal article" date="2021" name="Curr. Genet.">
        <title>Genetic response to nitrogen starvation in the aggressive Eucalyptus foliar pathogen Teratosphaeria destructans.</title>
        <authorList>
            <person name="Havenga M."/>
            <person name="Wingfield B.D."/>
            <person name="Wingfield M.J."/>
            <person name="Dreyer L.L."/>
            <person name="Roets F."/>
            <person name="Aylward J."/>
        </authorList>
    </citation>
    <scope>NUCLEOTIDE SEQUENCE [LARGE SCALE GENOMIC DNA]</scope>
    <source>
        <strain evidence="8">CMW44962</strain>
    </source>
</reference>
<evidence type="ECO:0000259" key="7">
    <source>
        <dbReference type="PROSITE" id="PS50011"/>
    </source>
</evidence>
<dbReference type="GO" id="GO:0005524">
    <property type="term" value="F:ATP binding"/>
    <property type="evidence" value="ECO:0007669"/>
    <property type="project" value="UniProtKB-UniRule"/>
</dbReference>
<evidence type="ECO:0000256" key="4">
    <source>
        <dbReference type="ARBA" id="ARBA00022777"/>
    </source>
</evidence>
<evidence type="ECO:0000256" key="5">
    <source>
        <dbReference type="ARBA" id="ARBA00022840"/>
    </source>
</evidence>